<dbReference type="OrthoDB" id="4556391at2"/>
<protein>
    <submittedName>
        <fullName evidence="1">Uncharacterized protein</fullName>
    </submittedName>
</protein>
<evidence type="ECO:0000313" key="2">
    <source>
        <dbReference type="Proteomes" id="UP000247569"/>
    </source>
</evidence>
<comment type="caution">
    <text evidence="1">The sequence shown here is derived from an EMBL/GenBank/DDBJ whole genome shotgun (WGS) entry which is preliminary data.</text>
</comment>
<keyword evidence="2" id="KW-1185">Reference proteome</keyword>
<proteinExistence type="predicted"/>
<dbReference type="AlphaFoldDB" id="A0A318KF86"/>
<name>A0A318KF86_9NOCA</name>
<sequence length="72" mass="8405">MSDDPDIAQARVFLDLLAAHARTLARAINTAERTFQTRRLRDLHAELHTVRRCIARIHCRYPDITPTRRARI</sequence>
<gene>
    <name evidence="1" type="ORF">DFR70_11434</name>
</gene>
<evidence type="ECO:0000313" key="1">
    <source>
        <dbReference type="EMBL" id="PXX58352.1"/>
    </source>
</evidence>
<dbReference type="RefSeq" id="WP_146251307.1">
    <property type="nucleotide sequence ID" value="NZ_QJKF01000014.1"/>
</dbReference>
<reference evidence="1 2" key="1">
    <citation type="submission" date="2018-05" db="EMBL/GenBank/DDBJ databases">
        <title>Genomic Encyclopedia of Type Strains, Phase IV (KMG-IV): sequencing the most valuable type-strain genomes for metagenomic binning, comparative biology and taxonomic classification.</title>
        <authorList>
            <person name="Goeker M."/>
        </authorList>
    </citation>
    <scope>NUCLEOTIDE SEQUENCE [LARGE SCALE GENOMIC DNA]</scope>
    <source>
        <strain evidence="1 2">DSM 44704</strain>
    </source>
</reference>
<dbReference type="Proteomes" id="UP000247569">
    <property type="component" value="Unassembled WGS sequence"/>
</dbReference>
<organism evidence="1 2">
    <name type="scientific">Nocardia tenerifensis</name>
    <dbReference type="NCBI Taxonomy" id="228006"/>
    <lineage>
        <taxon>Bacteria</taxon>
        <taxon>Bacillati</taxon>
        <taxon>Actinomycetota</taxon>
        <taxon>Actinomycetes</taxon>
        <taxon>Mycobacteriales</taxon>
        <taxon>Nocardiaceae</taxon>
        <taxon>Nocardia</taxon>
    </lineage>
</organism>
<accession>A0A318KF86</accession>
<dbReference type="EMBL" id="QJKF01000014">
    <property type="protein sequence ID" value="PXX58352.1"/>
    <property type="molecule type" value="Genomic_DNA"/>
</dbReference>